<comment type="caution">
    <text evidence="1">The sequence shown here is derived from an EMBL/GenBank/DDBJ whole genome shotgun (WGS) entry which is preliminary data.</text>
</comment>
<sequence>MKYHFDHQHNFVNKPTHSVSSYFRASNFELPVVMKVFFTTSKYTETVRLNALCNKISELIEKKSK</sequence>
<dbReference type="AlphaFoldDB" id="A0A0V1MSF0"/>
<evidence type="ECO:0000313" key="2">
    <source>
        <dbReference type="Proteomes" id="UP000054843"/>
    </source>
</evidence>
<gene>
    <name evidence="1" type="ORF">T10_1121</name>
</gene>
<protein>
    <submittedName>
        <fullName evidence="1">Uncharacterized protein</fullName>
    </submittedName>
</protein>
<keyword evidence="2" id="KW-1185">Reference proteome</keyword>
<reference evidence="1 2" key="1">
    <citation type="submission" date="2015-01" db="EMBL/GenBank/DDBJ databases">
        <title>Evolution of Trichinella species and genotypes.</title>
        <authorList>
            <person name="Korhonen P.K."/>
            <person name="Edoardo P."/>
            <person name="Giuseppe L.R."/>
            <person name="Gasser R.B."/>
        </authorList>
    </citation>
    <scope>NUCLEOTIDE SEQUENCE [LARGE SCALE GENOMIC DNA]</scope>
    <source>
        <strain evidence="1">ISS1980</strain>
    </source>
</reference>
<organism evidence="1 2">
    <name type="scientific">Trichinella papuae</name>
    <dbReference type="NCBI Taxonomy" id="268474"/>
    <lineage>
        <taxon>Eukaryota</taxon>
        <taxon>Metazoa</taxon>
        <taxon>Ecdysozoa</taxon>
        <taxon>Nematoda</taxon>
        <taxon>Enoplea</taxon>
        <taxon>Dorylaimia</taxon>
        <taxon>Trichinellida</taxon>
        <taxon>Trichinellidae</taxon>
        <taxon>Trichinella</taxon>
    </lineage>
</organism>
<proteinExistence type="predicted"/>
<name>A0A0V1MSF0_9BILA</name>
<evidence type="ECO:0000313" key="1">
    <source>
        <dbReference type="EMBL" id="KRZ74527.1"/>
    </source>
</evidence>
<dbReference type="Proteomes" id="UP000054843">
    <property type="component" value="Unassembled WGS sequence"/>
</dbReference>
<accession>A0A0V1MSF0</accession>
<dbReference type="EMBL" id="JYDO01000049">
    <property type="protein sequence ID" value="KRZ74527.1"/>
    <property type="molecule type" value="Genomic_DNA"/>
</dbReference>